<name>S8CQN5_9LAMI</name>
<proteinExistence type="predicted"/>
<evidence type="ECO:0000313" key="2">
    <source>
        <dbReference type="Proteomes" id="UP000015453"/>
    </source>
</evidence>
<dbReference type="PANTHER" id="PTHR14326:SF15">
    <property type="entry name" value="OS06G0130200 PROTEIN"/>
    <property type="match status" value="1"/>
</dbReference>
<sequence>MEEAMEEDNTIGEDEQGVQYFFTAYEVDIDYEFDAVRFFDFSRDESPLEALASESWFDSARTYPASPFVLKMAHGKGSLLDNVNISPKPKGGVIGMCLMNNVLDGEETSHMDESDKGTN</sequence>
<dbReference type="PANTHER" id="PTHR14326">
    <property type="entry name" value="TARGETING PROTEIN FOR XKLP2"/>
    <property type="match status" value="1"/>
</dbReference>
<organism evidence="1 2">
    <name type="scientific">Genlisea aurea</name>
    <dbReference type="NCBI Taxonomy" id="192259"/>
    <lineage>
        <taxon>Eukaryota</taxon>
        <taxon>Viridiplantae</taxon>
        <taxon>Streptophyta</taxon>
        <taxon>Embryophyta</taxon>
        <taxon>Tracheophyta</taxon>
        <taxon>Spermatophyta</taxon>
        <taxon>Magnoliopsida</taxon>
        <taxon>eudicotyledons</taxon>
        <taxon>Gunneridae</taxon>
        <taxon>Pentapetalae</taxon>
        <taxon>asterids</taxon>
        <taxon>lamiids</taxon>
        <taxon>Lamiales</taxon>
        <taxon>Lentibulariaceae</taxon>
        <taxon>Genlisea</taxon>
    </lineage>
</organism>
<dbReference type="GO" id="GO:0090307">
    <property type="term" value="P:mitotic spindle assembly"/>
    <property type="evidence" value="ECO:0007669"/>
    <property type="project" value="TreeGrafter"/>
</dbReference>
<evidence type="ECO:0008006" key="3">
    <source>
        <dbReference type="Google" id="ProtNLM"/>
    </source>
</evidence>
<dbReference type="EMBL" id="AUSU01002107">
    <property type="protein sequence ID" value="EPS69479.1"/>
    <property type="molecule type" value="Genomic_DNA"/>
</dbReference>
<evidence type="ECO:0000313" key="1">
    <source>
        <dbReference type="EMBL" id="EPS69479.1"/>
    </source>
</evidence>
<dbReference type="Proteomes" id="UP000015453">
    <property type="component" value="Unassembled WGS sequence"/>
</dbReference>
<dbReference type="GO" id="GO:0005880">
    <property type="term" value="C:nuclear microtubule"/>
    <property type="evidence" value="ECO:0007669"/>
    <property type="project" value="TreeGrafter"/>
</dbReference>
<dbReference type="GO" id="GO:0060236">
    <property type="term" value="P:regulation of mitotic spindle organization"/>
    <property type="evidence" value="ECO:0007669"/>
    <property type="project" value="InterPro"/>
</dbReference>
<dbReference type="GO" id="GO:0008017">
    <property type="term" value="F:microtubule binding"/>
    <property type="evidence" value="ECO:0007669"/>
    <property type="project" value="TreeGrafter"/>
</dbReference>
<accession>S8CQN5</accession>
<reference evidence="1 2" key="1">
    <citation type="journal article" date="2013" name="BMC Genomics">
        <title>The miniature genome of a carnivorous plant Genlisea aurea contains a low number of genes and short non-coding sequences.</title>
        <authorList>
            <person name="Leushkin E.V."/>
            <person name="Sutormin R.A."/>
            <person name="Nabieva E.R."/>
            <person name="Penin A.A."/>
            <person name="Kondrashov A.S."/>
            <person name="Logacheva M.D."/>
        </authorList>
    </citation>
    <scope>NUCLEOTIDE SEQUENCE [LARGE SCALE GENOMIC DNA]</scope>
</reference>
<keyword evidence="2" id="KW-1185">Reference proteome</keyword>
<gene>
    <name evidence="1" type="ORF">M569_05289</name>
</gene>
<dbReference type="InterPro" id="IPR009675">
    <property type="entry name" value="TPX2_fam"/>
</dbReference>
<comment type="caution">
    <text evidence="1">The sequence shown here is derived from an EMBL/GenBank/DDBJ whole genome shotgun (WGS) entry which is preliminary data.</text>
</comment>
<dbReference type="OrthoDB" id="1684416at2759"/>
<dbReference type="GO" id="GO:0005819">
    <property type="term" value="C:spindle"/>
    <property type="evidence" value="ECO:0007669"/>
    <property type="project" value="InterPro"/>
</dbReference>
<dbReference type="GO" id="GO:0030295">
    <property type="term" value="F:protein kinase activator activity"/>
    <property type="evidence" value="ECO:0007669"/>
    <property type="project" value="TreeGrafter"/>
</dbReference>
<dbReference type="AlphaFoldDB" id="S8CQN5"/>
<protein>
    <recommendedName>
        <fullName evidence="3">Protein TPX2</fullName>
    </recommendedName>
</protein>